<evidence type="ECO:0000256" key="3">
    <source>
        <dbReference type="ARBA" id="ARBA00023163"/>
    </source>
</evidence>
<dbReference type="InterPro" id="IPR050204">
    <property type="entry name" value="AraC_XylS_family_regulators"/>
</dbReference>
<dbReference type="SUPFAM" id="SSF46689">
    <property type="entry name" value="Homeodomain-like"/>
    <property type="match status" value="2"/>
</dbReference>
<name>A0A1I3NR32_9GAMM</name>
<protein>
    <submittedName>
        <fullName evidence="6">Transcriptional regulator, AraC family</fullName>
    </submittedName>
</protein>
<feature type="domain" description="HTH araC/xylS-type" evidence="5">
    <location>
        <begin position="175"/>
        <end position="272"/>
    </location>
</feature>
<accession>A0A1I3NR32</accession>
<dbReference type="InterPro" id="IPR009057">
    <property type="entry name" value="Homeodomain-like_sf"/>
</dbReference>
<dbReference type="AlphaFoldDB" id="A0A1I3NR32"/>
<evidence type="ECO:0000256" key="4">
    <source>
        <dbReference type="ARBA" id="ARBA00037345"/>
    </source>
</evidence>
<keyword evidence="3" id="KW-0804">Transcription</keyword>
<dbReference type="SMART" id="SM00342">
    <property type="entry name" value="HTH_ARAC"/>
    <property type="match status" value="1"/>
</dbReference>
<dbReference type="Pfam" id="PF12833">
    <property type="entry name" value="HTH_18"/>
    <property type="match status" value="1"/>
</dbReference>
<dbReference type="GO" id="GO:0043565">
    <property type="term" value="F:sequence-specific DNA binding"/>
    <property type="evidence" value="ECO:0007669"/>
    <property type="project" value="InterPro"/>
</dbReference>
<evidence type="ECO:0000256" key="2">
    <source>
        <dbReference type="ARBA" id="ARBA00023125"/>
    </source>
</evidence>
<organism evidence="6 7">
    <name type="scientific">Phytopseudomonas argentinensis</name>
    <dbReference type="NCBI Taxonomy" id="289370"/>
    <lineage>
        <taxon>Bacteria</taxon>
        <taxon>Pseudomonadati</taxon>
        <taxon>Pseudomonadota</taxon>
        <taxon>Gammaproteobacteria</taxon>
        <taxon>Pseudomonadales</taxon>
        <taxon>Pseudomonadaceae</taxon>
        <taxon>Phytopseudomonas</taxon>
    </lineage>
</organism>
<evidence type="ECO:0000259" key="5">
    <source>
        <dbReference type="PROSITE" id="PS01124"/>
    </source>
</evidence>
<gene>
    <name evidence="6" type="ORF">SAMN05216602_3969</name>
</gene>
<dbReference type="InterPro" id="IPR037923">
    <property type="entry name" value="HTH-like"/>
</dbReference>
<dbReference type="STRING" id="289370.SAMN05216602_3969"/>
<dbReference type="Gene3D" id="1.10.10.60">
    <property type="entry name" value="Homeodomain-like"/>
    <property type="match status" value="2"/>
</dbReference>
<dbReference type="OrthoDB" id="9783876at2"/>
<sequence length="282" mass="30815">MVDRLEGLLGHFSVSARTFQAGPLCGINTLDGSLPYGQLHLLRQGEAEVWHGSTRAHRLAGPTLLFYPRPLAHRFVTDQAQGAEFVCAHIVFEGHAANPLASALPSCLCLPLATLPDCVPILTLLFAEAQATNCGRQAMLDRLFEVLLIQLLRHLMELGSTQAGLITGLAHPQLRHALAAIHQTPAQPWSVESLASLAGMSRSVFANQFREVVGETPAGYLQRWRIGLVQKWLKNGQPLRLIAEEAGYSSEPALSRAFKSQCGLSPKAWLAQEQQHSLDARR</sequence>
<reference evidence="7" key="1">
    <citation type="submission" date="2016-10" db="EMBL/GenBank/DDBJ databases">
        <authorList>
            <person name="Varghese N."/>
            <person name="Submissions S."/>
        </authorList>
    </citation>
    <scope>NUCLEOTIDE SEQUENCE [LARGE SCALE GENOMIC DNA]</scope>
    <source>
        <strain evidence="7">LMG 22563</strain>
    </source>
</reference>
<evidence type="ECO:0000313" key="6">
    <source>
        <dbReference type="EMBL" id="SFJ11743.1"/>
    </source>
</evidence>
<dbReference type="Proteomes" id="UP000183018">
    <property type="component" value="Unassembled WGS sequence"/>
</dbReference>
<dbReference type="SUPFAM" id="SSF51215">
    <property type="entry name" value="Regulatory protein AraC"/>
    <property type="match status" value="1"/>
</dbReference>
<keyword evidence="1" id="KW-0805">Transcription regulation</keyword>
<keyword evidence="7" id="KW-1185">Reference proteome</keyword>
<keyword evidence="2" id="KW-0238">DNA-binding</keyword>
<dbReference type="PANTHER" id="PTHR46796:SF7">
    <property type="entry name" value="ARAC FAMILY TRANSCRIPTIONAL REGULATOR"/>
    <property type="match status" value="1"/>
</dbReference>
<dbReference type="RefSeq" id="WP_074888115.1">
    <property type="nucleotide sequence ID" value="NZ_FORC01000004.1"/>
</dbReference>
<evidence type="ECO:0000256" key="1">
    <source>
        <dbReference type="ARBA" id="ARBA00023015"/>
    </source>
</evidence>
<proteinExistence type="predicted"/>
<dbReference type="PANTHER" id="PTHR46796">
    <property type="entry name" value="HTH-TYPE TRANSCRIPTIONAL ACTIVATOR RHAS-RELATED"/>
    <property type="match status" value="1"/>
</dbReference>
<dbReference type="PROSITE" id="PS01124">
    <property type="entry name" value="HTH_ARAC_FAMILY_2"/>
    <property type="match status" value="1"/>
</dbReference>
<dbReference type="EMBL" id="FORC01000004">
    <property type="protein sequence ID" value="SFJ11743.1"/>
    <property type="molecule type" value="Genomic_DNA"/>
</dbReference>
<evidence type="ECO:0000313" key="7">
    <source>
        <dbReference type="Proteomes" id="UP000183018"/>
    </source>
</evidence>
<dbReference type="GO" id="GO:0003700">
    <property type="term" value="F:DNA-binding transcription factor activity"/>
    <property type="evidence" value="ECO:0007669"/>
    <property type="project" value="InterPro"/>
</dbReference>
<dbReference type="InterPro" id="IPR018060">
    <property type="entry name" value="HTH_AraC"/>
</dbReference>
<dbReference type="InterPro" id="IPR032783">
    <property type="entry name" value="AraC_lig"/>
</dbReference>
<comment type="function">
    <text evidence="4">Regulatory protein of the TOL plasmid xyl operons. XylS activates the xylXYZLTEGFJQKIH operon required for the degradation of toluene, m-xylene and p-xylene.</text>
</comment>
<dbReference type="Pfam" id="PF12852">
    <property type="entry name" value="Cupin_6"/>
    <property type="match status" value="1"/>
</dbReference>